<dbReference type="PROSITE" id="PS51257">
    <property type="entry name" value="PROKAR_LIPOPROTEIN"/>
    <property type="match status" value="1"/>
</dbReference>
<dbReference type="InterPro" id="IPR032466">
    <property type="entry name" value="Metal_Hydrolase"/>
</dbReference>
<feature type="domain" description="Amidohydrolase 3" evidence="2">
    <location>
        <begin position="85"/>
        <end position="258"/>
    </location>
</feature>
<accession>A0A1I1NB76</accession>
<dbReference type="InterPro" id="IPR011059">
    <property type="entry name" value="Metal-dep_hydrolase_composite"/>
</dbReference>
<dbReference type="AlphaFoldDB" id="A0A1I1NB76"/>
<dbReference type="STRING" id="1123010.SAMN02745724_03020"/>
<reference evidence="3 4" key="1">
    <citation type="submission" date="2016-10" db="EMBL/GenBank/DDBJ databases">
        <authorList>
            <person name="de Groot N.N."/>
        </authorList>
    </citation>
    <scope>NUCLEOTIDE SEQUENCE [LARGE SCALE GENOMIC DNA]</scope>
    <source>
        <strain evidence="3 4">DSM 6059</strain>
    </source>
</reference>
<dbReference type="PANTHER" id="PTHR11647:SF1">
    <property type="entry name" value="COLLAPSIN RESPONSE MEDIATOR PROTEIN"/>
    <property type="match status" value="1"/>
</dbReference>
<evidence type="ECO:0000313" key="3">
    <source>
        <dbReference type="EMBL" id="SFC94931.1"/>
    </source>
</evidence>
<keyword evidence="1" id="KW-0732">Signal</keyword>
<keyword evidence="4" id="KW-1185">Reference proteome</keyword>
<dbReference type="InterPro" id="IPR050378">
    <property type="entry name" value="Metallo-dep_Hydrolases_sf"/>
</dbReference>
<organism evidence="3 4">
    <name type="scientific">Pseudoalteromonas denitrificans DSM 6059</name>
    <dbReference type="NCBI Taxonomy" id="1123010"/>
    <lineage>
        <taxon>Bacteria</taxon>
        <taxon>Pseudomonadati</taxon>
        <taxon>Pseudomonadota</taxon>
        <taxon>Gammaproteobacteria</taxon>
        <taxon>Alteromonadales</taxon>
        <taxon>Pseudoalteromonadaceae</taxon>
        <taxon>Pseudoalteromonas</taxon>
    </lineage>
</organism>
<feature type="chain" id="PRO_5011498230" evidence="1">
    <location>
        <begin position="27"/>
        <end position="531"/>
    </location>
</feature>
<gene>
    <name evidence="3" type="ORF">SAMN02745724_03020</name>
</gene>
<dbReference type="GO" id="GO:0016811">
    <property type="term" value="F:hydrolase activity, acting on carbon-nitrogen (but not peptide) bonds, in linear amides"/>
    <property type="evidence" value="ECO:0007669"/>
    <property type="project" value="InterPro"/>
</dbReference>
<dbReference type="Gene3D" id="3.20.20.140">
    <property type="entry name" value="Metal-dependent hydrolases"/>
    <property type="match status" value="2"/>
</dbReference>
<sequence>MTLYKKNKNMRLLTLVTVLLGLVACLENNINTQDDEQQLNIDVLIKSGTVFTGTSDQGQKLDIAVCEQIICGLYASNSKVINAKKVIDAKGKIVSPGFIDAHTHTLEELMSSDKNSNLNYLTQGVTTVVNGNDGGGPVDFLKTKLKLEKNGIGTNTALLVGHGELRDHVIGRAERFAKPEEISQMKALLNTAMKQGAIGLSSGLYYVPGAFADTNEVVELAKTAAKYKGIYDTHLRDESTFNIGFKAAVSEAIEIAKLADIHLHIAHIKALGVDVWGQSTDVIKQIETAQQQGISISADQYPWQASGTMLTSAVVPKWVMADSQKRFHGRLNNHTLLPKIKIEITENIRRRGGGEALLVTVTQDRSLVGKTLKQIAKDMGLSETDTVISLVQGPQIRIASFNMSNQDIENFMVKPWVVTSSDGTNGHPRKYASFPKKYRQYVKEQKLLTLAQFIKQSSSQTAKILNLEKRGEIKLGHYADIIVFDENKFSDKANFKKWNVLSTGIETVLINGALTIENGQYNQVLNGKVVH</sequence>
<evidence type="ECO:0000313" key="4">
    <source>
        <dbReference type="Proteomes" id="UP000198862"/>
    </source>
</evidence>
<dbReference type="PANTHER" id="PTHR11647">
    <property type="entry name" value="HYDRANTOINASE/DIHYDROPYRIMIDINASE FAMILY MEMBER"/>
    <property type="match status" value="1"/>
</dbReference>
<name>A0A1I1NB76_9GAMM</name>
<feature type="domain" description="Amidohydrolase 3" evidence="2">
    <location>
        <begin position="414"/>
        <end position="514"/>
    </location>
</feature>
<dbReference type="Proteomes" id="UP000198862">
    <property type="component" value="Unassembled WGS sequence"/>
</dbReference>
<evidence type="ECO:0000256" key="1">
    <source>
        <dbReference type="SAM" id="SignalP"/>
    </source>
</evidence>
<dbReference type="EMBL" id="FOLO01000024">
    <property type="protein sequence ID" value="SFC94931.1"/>
    <property type="molecule type" value="Genomic_DNA"/>
</dbReference>
<dbReference type="InterPro" id="IPR023100">
    <property type="entry name" value="D-aminoacylase_insert_dom_sf"/>
</dbReference>
<feature type="signal peptide" evidence="1">
    <location>
        <begin position="1"/>
        <end position="26"/>
    </location>
</feature>
<dbReference type="SUPFAM" id="SSF51338">
    <property type="entry name" value="Composite domain of metallo-dependent hydrolases"/>
    <property type="match status" value="1"/>
</dbReference>
<dbReference type="SUPFAM" id="SSF51556">
    <property type="entry name" value="Metallo-dependent hydrolases"/>
    <property type="match status" value="1"/>
</dbReference>
<proteinExistence type="predicted"/>
<evidence type="ECO:0000259" key="2">
    <source>
        <dbReference type="Pfam" id="PF07969"/>
    </source>
</evidence>
<dbReference type="Pfam" id="PF07969">
    <property type="entry name" value="Amidohydro_3"/>
    <property type="match status" value="2"/>
</dbReference>
<dbReference type="Gene3D" id="3.30.1490.130">
    <property type="entry name" value="D-aminoacylase. Domain 3"/>
    <property type="match status" value="1"/>
</dbReference>
<dbReference type="Gene3D" id="2.30.40.10">
    <property type="entry name" value="Urease, subunit C, domain 1"/>
    <property type="match status" value="2"/>
</dbReference>
<dbReference type="RefSeq" id="WP_245763833.1">
    <property type="nucleotide sequence ID" value="NZ_FOLO01000024.1"/>
</dbReference>
<protein>
    <submittedName>
        <fullName evidence="3">N-acyl-D-aspartate/D-glutamate deacylase</fullName>
    </submittedName>
</protein>
<dbReference type="InterPro" id="IPR013108">
    <property type="entry name" value="Amidohydro_3"/>
</dbReference>